<name>A0ABW5C5T6_9PROT</name>
<evidence type="ECO:0000256" key="3">
    <source>
        <dbReference type="ARBA" id="ARBA00022660"/>
    </source>
</evidence>
<keyword evidence="4" id="KW-0809">Transit peptide</keyword>
<dbReference type="RefSeq" id="WP_377313389.1">
    <property type="nucleotide sequence ID" value="NZ_JBHUIY010000001.1"/>
</dbReference>
<dbReference type="InterPro" id="IPR006885">
    <property type="entry name" value="NADH_UbQ_FeS_4_mit-like"/>
</dbReference>
<dbReference type="Gene3D" id="3.30.160.190">
    <property type="entry name" value="atu1810 like domain"/>
    <property type="match status" value="1"/>
</dbReference>
<organism evidence="8 9">
    <name type="scientific">Phaeospirillum tilakii</name>
    <dbReference type="NCBI Taxonomy" id="741673"/>
    <lineage>
        <taxon>Bacteria</taxon>
        <taxon>Pseudomonadati</taxon>
        <taxon>Pseudomonadota</taxon>
        <taxon>Alphaproteobacteria</taxon>
        <taxon>Rhodospirillales</taxon>
        <taxon>Rhodospirillaceae</taxon>
        <taxon>Phaeospirillum</taxon>
    </lineage>
</organism>
<evidence type="ECO:0000256" key="1">
    <source>
        <dbReference type="ARBA" id="ARBA00004370"/>
    </source>
</evidence>
<keyword evidence="5" id="KW-0249">Electron transport</keyword>
<dbReference type="Pfam" id="PF04800">
    <property type="entry name" value="NDUS4"/>
    <property type="match status" value="1"/>
</dbReference>
<dbReference type="Proteomes" id="UP001597296">
    <property type="component" value="Unassembled WGS sequence"/>
</dbReference>
<comment type="subcellular location">
    <subcellularLocation>
        <location evidence="1">Membrane</location>
    </subcellularLocation>
</comment>
<accession>A0ABW5C5T6</accession>
<evidence type="ECO:0000256" key="4">
    <source>
        <dbReference type="ARBA" id="ARBA00022946"/>
    </source>
</evidence>
<evidence type="ECO:0000313" key="8">
    <source>
        <dbReference type="EMBL" id="MFD2232237.1"/>
    </source>
</evidence>
<evidence type="ECO:0000313" key="9">
    <source>
        <dbReference type="Proteomes" id="UP001597296"/>
    </source>
</evidence>
<keyword evidence="6" id="KW-0472">Membrane</keyword>
<gene>
    <name evidence="8" type="ORF">ACFSNB_00305</name>
</gene>
<evidence type="ECO:0000256" key="7">
    <source>
        <dbReference type="SAM" id="MobiDB-lite"/>
    </source>
</evidence>
<keyword evidence="9" id="KW-1185">Reference proteome</keyword>
<comment type="caution">
    <text evidence="8">The sequence shown here is derived from an EMBL/GenBank/DDBJ whole genome shotgun (WGS) entry which is preliminary data.</text>
</comment>
<dbReference type="EMBL" id="JBHUIY010000001">
    <property type="protein sequence ID" value="MFD2232237.1"/>
    <property type="molecule type" value="Genomic_DNA"/>
</dbReference>
<dbReference type="InterPro" id="IPR038532">
    <property type="entry name" value="NDUFS4-like_sf"/>
</dbReference>
<protein>
    <submittedName>
        <fullName evidence="8">ETC complex I subunit</fullName>
    </submittedName>
</protein>
<evidence type="ECO:0000256" key="5">
    <source>
        <dbReference type="ARBA" id="ARBA00022982"/>
    </source>
</evidence>
<dbReference type="PANTHER" id="PTHR12219">
    <property type="entry name" value="NADH-UBIQUINONE OXIDOREDUCTASE"/>
    <property type="match status" value="1"/>
</dbReference>
<proteinExistence type="predicted"/>
<dbReference type="PANTHER" id="PTHR12219:SF8">
    <property type="entry name" value="NADH DEHYDROGENASE [UBIQUINONE] IRON-SULFUR PROTEIN 4, MITOCHONDRIAL"/>
    <property type="match status" value="1"/>
</dbReference>
<reference evidence="9" key="1">
    <citation type="journal article" date="2019" name="Int. J. Syst. Evol. Microbiol.">
        <title>The Global Catalogue of Microorganisms (GCM) 10K type strain sequencing project: providing services to taxonomists for standard genome sequencing and annotation.</title>
        <authorList>
            <consortium name="The Broad Institute Genomics Platform"/>
            <consortium name="The Broad Institute Genome Sequencing Center for Infectious Disease"/>
            <person name="Wu L."/>
            <person name="Ma J."/>
        </authorList>
    </citation>
    <scope>NUCLEOTIDE SEQUENCE [LARGE SCALE GENOMIC DNA]</scope>
    <source>
        <strain evidence="9">KCTC 15012</strain>
    </source>
</reference>
<feature type="compositionally biased region" description="Basic and acidic residues" evidence="7">
    <location>
        <begin position="94"/>
        <end position="104"/>
    </location>
</feature>
<keyword evidence="2" id="KW-0813">Transport</keyword>
<evidence type="ECO:0000256" key="6">
    <source>
        <dbReference type="ARBA" id="ARBA00023136"/>
    </source>
</evidence>
<keyword evidence="3" id="KW-0679">Respiratory chain</keyword>
<feature type="region of interest" description="Disordered" evidence="7">
    <location>
        <begin position="77"/>
        <end position="104"/>
    </location>
</feature>
<evidence type="ECO:0000256" key="2">
    <source>
        <dbReference type="ARBA" id="ARBA00022448"/>
    </source>
</evidence>
<sequence length="104" mass="11751">MAIEVRIYRPGKSAMQSGPGGLARAWVLEPELSEAKLPDPLMGWAGSGDTASQIRLTFPTREAAIAYARRQGYDYRVDNEPARRQKPKSYADNFRSDKREFGRF</sequence>